<keyword evidence="9" id="KW-1185">Reference proteome</keyword>
<dbReference type="PANTHER" id="PTHR21367">
    <property type="entry name" value="ARGININE-TRNA-PROTEIN TRANSFERASE 1"/>
    <property type="match status" value="1"/>
</dbReference>
<dbReference type="EMBL" id="CM017321">
    <property type="protein sequence ID" value="KAE7996622.1"/>
    <property type="molecule type" value="Genomic_DNA"/>
</dbReference>
<gene>
    <name evidence="8" type="ORF">FH972_001330</name>
</gene>
<dbReference type="InterPro" id="IPR030700">
    <property type="entry name" value="N-end_Aminoacyl_Trfase"/>
</dbReference>
<accession>A0A5N6QBD5</accession>
<feature type="region of interest" description="Disordered" evidence="5">
    <location>
        <begin position="868"/>
        <end position="891"/>
    </location>
</feature>
<proteinExistence type="inferred from homology"/>
<dbReference type="PANTHER" id="PTHR21367:SF1">
    <property type="entry name" value="ARGINYL-TRNA--PROTEIN TRANSFERASE 1"/>
    <property type="match status" value="1"/>
</dbReference>
<dbReference type="InterPro" id="IPR007471">
    <property type="entry name" value="N-end_Aminoacyl_Trfase_N"/>
</dbReference>
<dbReference type="GO" id="GO:0004057">
    <property type="term" value="F:arginyl-tRNA--protein transferase activity"/>
    <property type="evidence" value="ECO:0007669"/>
    <property type="project" value="UniProtKB-EC"/>
</dbReference>
<evidence type="ECO:0000313" key="8">
    <source>
        <dbReference type="EMBL" id="KAE7996622.1"/>
    </source>
</evidence>
<sequence length="1370" mass="154590">MTDSLAKPENMLNSSSELSLLLPLKQLHRFRPHLAAPKQPGDDRFIAETREHVELVVGAVIVVAVKAIASVPAALGRRQGLLLVALLLNEALHHLGKLKKIGRRKKIRTRMSDGSGSSRRSSRGESVVEDWGRSKGPCGYCQSPGWTCISHGLWADSLTVDDYQDLLDRGWRRSGSYLYQPEMERTCCPSYTIRLRAADFIPSKEQLRVSRRMQRFLDGTLDIKKPVERMEDPNTSKDTCSCAGNEVSSLSTKESLSSNNGKKNEADQFLNYLSDQIDNAVFIFKESWKFLCDIQLPKASVKKVSQAKRKLLVEGSEDLLYSSNIAFQIAAAIRRAQSCDNRELRLSEHSAEENELSPKVIAEKLLSSLCQLAETSGLLIKACNGHINFYSSTEQSFLDESVQVHTILNESAEGCVSKKDCLKKSSEQSQGKKQLLEIRLKRSSFDPEEFALYRQYQTKVHNDSPDHVTESSYRRFLVDTPLVFVPPTGDGTVPHCGFGSFHQQYVINGRLVAVGVIDILPRCLSSKYLFWDPDFAFLSPGKYSALQEIGWVRDNQVHCPSLQYYYLGYYIHSCSKMRYKAAYHPSELLCPLRYQWIPFDIARPLLDRKPYVVLSDFSTLQNGESSPSQVCENVVEVQHDGICQDSNDLCMEEDEEMIDPKYESSDDESGPESSDIVFTERDGGGISNILIGWEGSRLRYKDLRVFARTERKYLESELHRTENSRENEGFGSVELRRVMAGTMRSDGSSSSRGNSRGESVVLDCGRRKSSCGYCRSPGRTSVSHGLWAHSMTVDDYQDLLDMGWRRSGSFLYKPEMERTCCPSYTIRLRAADFIHSKEQLRVSRRMQRFLDGTLDIKKTVELIEDQNTSKGTCSSAGNEVSSSSTKESLSSNYAKKNDAGQILNYLSDQIDNVVHMCKESGEFPYDILLPKASVKKVSQAKRKLLVEGSEDLLYSSNIAFQIAAAIRRAQSCGNRELRLSEHSAEENELSPKVIAEKLLSSLCQLAETSGLLIKACNGHINFYSSTEQSLLDESVQVHTVLNESAEGCVSKKDCLKKSSKQSQGKKQLLEIRLKRSSFDPEEFALYRQYQTKVHNDSPDHVTESSYRRFLVDTPLVFVPPTGDGTVPHCGFGSFHQQYVIDGRLVAVGVIDILPRCLSSKYLFWDPDFALLSLGKYSALQEIGWVRENKVRCPSLQYYYLGYYIHSCSKMRYKAAYHPSELLCPLRYQWIPYDIARPLLDRKPYVVLSDFAILQNGESSSHVPENVVEVQHEDICQDSNDLCMDEDEETNDPESESSDEESGPDSGNLVSTEIDDGEISDILIGLERSRFRYKDLRQAFGSTERSYLESRLHSYMGVVGAELSKRMVYSL</sequence>
<organism evidence="8 9">
    <name type="scientific">Carpinus fangiana</name>
    <dbReference type="NCBI Taxonomy" id="176857"/>
    <lineage>
        <taxon>Eukaryota</taxon>
        <taxon>Viridiplantae</taxon>
        <taxon>Streptophyta</taxon>
        <taxon>Embryophyta</taxon>
        <taxon>Tracheophyta</taxon>
        <taxon>Spermatophyta</taxon>
        <taxon>Magnoliopsida</taxon>
        <taxon>eudicotyledons</taxon>
        <taxon>Gunneridae</taxon>
        <taxon>Pentapetalae</taxon>
        <taxon>rosids</taxon>
        <taxon>fabids</taxon>
        <taxon>Fagales</taxon>
        <taxon>Betulaceae</taxon>
        <taxon>Carpinus</taxon>
    </lineage>
</organism>
<feature type="region of interest" description="Disordered" evidence="5">
    <location>
        <begin position="1282"/>
        <end position="1311"/>
    </location>
</feature>
<comment type="similarity">
    <text evidence="1">Belongs to the R-transferase family.</text>
</comment>
<dbReference type="GO" id="GO:0005737">
    <property type="term" value="C:cytoplasm"/>
    <property type="evidence" value="ECO:0007669"/>
    <property type="project" value="TreeGrafter"/>
</dbReference>
<feature type="domain" description="N-end aminoacyl transferase N-terminal" evidence="6">
    <location>
        <begin position="769"/>
        <end position="839"/>
    </location>
</feature>
<evidence type="ECO:0000256" key="1">
    <source>
        <dbReference type="ARBA" id="ARBA00009991"/>
    </source>
</evidence>
<feature type="compositionally biased region" description="Polar residues" evidence="5">
    <location>
        <begin position="868"/>
        <end position="880"/>
    </location>
</feature>
<protein>
    <recommendedName>
        <fullName evidence="2">arginyltransferase</fullName>
        <ecNumber evidence="2">2.3.2.8</ecNumber>
    </recommendedName>
</protein>
<evidence type="ECO:0000259" key="6">
    <source>
        <dbReference type="Pfam" id="PF04376"/>
    </source>
</evidence>
<feature type="region of interest" description="Disordered" evidence="5">
    <location>
        <begin position="742"/>
        <end position="761"/>
    </location>
</feature>
<evidence type="ECO:0000256" key="3">
    <source>
        <dbReference type="ARBA" id="ARBA00022679"/>
    </source>
</evidence>
<feature type="domain" description="N-end rule aminoacyl transferase C-terminal" evidence="7">
    <location>
        <begin position="448"/>
        <end position="590"/>
    </location>
</feature>
<feature type="compositionally biased region" description="Acidic residues" evidence="5">
    <location>
        <begin position="1282"/>
        <end position="1302"/>
    </location>
</feature>
<feature type="region of interest" description="Disordered" evidence="5">
    <location>
        <begin position="106"/>
        <end position="133"/>
    </location>
</feature>
<evidence type="ECO:0000313" key="9">
    <source>
        <dbReference type="Proteomes" id="UP000327013"/>
    </source>
</evidence>
<feature type="compositionally biased region" description="Low complexity" evidence="5">
    <location>
        <begin position="881"/>
        <end position="891"/>
    </location>
</feature>
<feature type="compositionally biased region" description="Low complexity" evidence="5">
    <location>
        <begin position="744"/>
        <end position="759"/>
    </location>
</feature>
<dbReference type="Pfam" id="PF04377">
    <property type="entry name" value="ATE_C"/>
    <property type="match status" value="2"/>
</dbReference>
<evidence type="ECO:0000259" key="7">
    <source>
        <dbReference type="Pfam" id="PF04377"/>
    </source>
</evidence>
<feature type="domain" description="N-end rule aminoacyl transferase C-terminal" evidence="7">
    <location>
        <begin position="1081"/>
        <end position="1223"/>
    </location>
</feature>
<evidence type="ECO:0000256" key="5">
    <source>
        <dbReference type="SAM" id="MobiDB-lite"/>
    </source>
</evidence>
<keyword evidence="4" id="KW-0012">Acyltransferase</keyword>
<reference evidence="8 9" key="1">
    <citation type="submission" date="2019-06" db="EMBL/GenBank/DDBJ databases">
        <title>A chromosomal-level reference genome of Carpinus fangiana (Coryloideae, Betulaceae).</title>
        <authorList>
            <person name="Yang X."/>
            <person name="Wang Z."/>
            <person name="Zhang L."/>
            <person name="Hao G."/>
            <person name="Liu J."/>
            <person name="Yang Y."/>
        </authorList>
    </citation>
    <scope>NUCLEOTIDE SEQUENCE [LARGE SCALE GENOMIC DNA]</scope>
    <source>
        <strain evidence="8">Cfa_2016G</strain>
        <tissue evidence="8">Leaf</tissue>
    </source>
</reference>
<evidence type="ECO:0000256" key="2">
    <source>
        <dbReference type="ARBA" id="ARBA00012025"/>
    </source>
</evidence>
<dbReference type="OrthoDB" id="74183at2759"/>
<name>A0A5N6QBD5_9ROSI</name>
<dbReference type="Pfam" id="PF04376">
    <property type="entry name" value="ATE_N"/>
    <property type="match status" value="2"/>
</dbReference>
<feature type="domain" description="N-end aminoacyl transferase N-terminal" evidence="6">
    <location>
        <begin position="137"/>
        <end position="206"/>
    </location>
</feature>
<dbReference type="EC" id="2.3.2.8" evidence="2"/>
<evidence type="ECO:0000256" key="4">
    <source>
        <dbReference type="ARBA" id="ARBA00023315"/>
    </source>
</evidence>
<dbReference type="Proteomes" id="UP000327013">
    <property type="component" value="Chromosome 1"/>
</dbReference>
<dbReference type="InterPro" id="IPR007472">
    <property type="entry name" value="N-end_Aminoacyl_Trfase_C"/>
</dbReference>
<dbReference type="SUPFAM" id="SSF55729">
    <property type="entry name" value="Acyl-CoA N-acyltransferases (Nat)"/>
    <property type="match status" value="2"/>
</dbReference>
<dbReference type="InterPro" id="IPR016181">
    <property type="entry name" value="Acyl_CoA_acyltransferase"/>
</dbReference>
<keyword evidence="3" id="KW-0808">Transferase</keyword>